<evidence type="ECO:0000313" key="2">
    <source>
        <dbReference type="Proteomes" id="UP000198636"/>
    </source>
</evidence>
<dbReference type="AlphaFoldDB" id="A0A1G5HWG7"/>
<dbReference type="Proteomes" id="UP000198636">
    <property type="component" value="Unassembled WGS sequence"/>
</dbReference>
<name>A0A1G5HWG7_9FIRM</name>
<gene>
    <name evidence="1" type="ORF">SAMN03080606_02152</name>
</gene>
<dbReference type="EMBL" id="FMUS01000012">
    <property type="protein sequence ID" value="SCY67640.1"/>
    <property type="molecule type" value="Genomic_DNA"/>
</dbReference>
<dbReference type="InterPro" id="IPR054845">
    <property type="entry name" value="Exosporium_prot_C"/>
</dbReference>
<protein>
    <recommendedName>
        <fullName evidence="3">SipL SPOCS domain-containing protein</fullName>
    </recommendedName>
</protein>
<evidence type="ECO:0008006" key="3">
    <source>
        <dbReference type="Google" id="ProtNLM"/>
    </source>
</evidence>
<keyword evidence="2" id="KW-1185">Reference proteome</keyword>
<dbReference type="OrthoDB" id="2381017at2"/>
<dbReference type="NCBIfam" id="NF045794">
    <property type="entry name" value="CsxC_fam"/>
    <property type="match status" value="1"/>
</dbReference>
<dbReference type="STRING" id="1120976.SAMN03080606_02152"/>
<sequence length="269" mass="30828">MSLYFNQNQKPPQKITPQKTSINVKSETTNNCENTVVPLSPLTTGAVAKIPVVLAELEAQINVNAIITLPEDALEIKRIKKHLKITQCLLIQDTNVLFIKGFVRKNIEYATANRFYSSAEGVFGDIRHVTVETPFQCTTPVTFNGIEPLPVINRTSEEFEYYKEQKLGPQFAEKDKLLSGDLSEFNQISTEFFNELPYCELINSRIVEFDEFLNRKHPSKIKLPFDEKVFNSIEEKMVIFLTIKLLQNRQVAIPPVTHKPKYFSEEDIN</sequence>
<accession>A0A1G5HWG7</accession>
<dbReference type="RefSeq" id="WP_091543193.1">
    <property type="nucleotide sequence ID" value="NZ_FMUS01000012.1"/>
</dbReference>
<evidence type="ECO:0000313" key="1">
    <source>
        <dbReference type="EMBL" id="SCY67640.1"/>
    </source>
</evidence>
<proteinExistence type="predicted"/>
<organism evidence="1 2">
    <name type="scientific">Alkaliphilus peptidifermentans DSM 18978</name>
    <dbReference type="NCBI Taxonomy" id="1120976"/>
    <lineage>
        <taxon>Bacteria</taxon>
        <taxon>Bacillati</taxon>
        <taxon>Bacillota</taxon>
        <taxon>Clostridia</taxon>
        <taxon>Peptostreptococcales</taxon>
        <taxon>Natronincolaceae</taxon>
        <taxon>Alkaliphilus</taxon>
    </lineage>
</organism>
<reference evidence="1 2" key="1">
    <citation type="submission" date="2016-10" db="EMBL/GenBank/DDBJ databases">
        <authorList>
            <person name="de Groot N.N."/>
        </authorList>
    </citation>
    <scope>NUCLEOTIDE SEQUENCE [LARGE SCALE GENOMIC DNA]</scope>
    <source>
        <strain evidence="1 2">DSM 18978</strain>
    </source>
</reference>